<name>A0A0F9SPE4_9ZZZZ</name>
<organism evidence="1">
    <name type="scientific">marine sediment metagenome</name>
    <dbReference type="NCBI Taxonomy" id="412755"/>
    <lineage>
        <taxon>unclassified sequences</taxon>
        <taxon>metagenomes</taxon>
        <taxon>ecological metagenomes</taxon>
    </lineage>
</organism>
<evidence type="ECO:0000313" key="1">
    <source>
        <dbReference type="EMBL" id="KKN68819.1"/>
    </source>
</evidence>
<dbReference type="AlphaFoldDB" id="A0A0F9SPE4"/>
<comment type="caution">
    <text evidence="1">The sequence shown here is derived from an EMBL/GenBank/DDBJ whole genome shotgun (WGS) entry which is preliminary data.</text>
</comment>
<proteinExistence type="predicted"/>
<reference evidence="1" key="1">
    <citation type="journal article" date="2015" name="Nature">
        <title>Complex archaea that bridge the gap between prokaryotes and eukaryotes.</title>
        <authorList>
            <person name="Spang A."/>
            <person name="Saw J.H."/>
            <person name="Jorgensen S.L."/>
            <person name="Zaremba-Niedzwiedzka K."/>
            <person name="Martijn J."/>
            <person name="Lind A.E."/>
            <person name="van Eijk R."/>
            <person name="Schleper C."/>
            <person name="Guy L."/>
            <person name="Ettema T.J."/>
        </authorList>
    </citation>
    <scope>NUCLEOTIDE SEQUENCE</scope>
</reference>
<gene>
    <name evidence="1" type="ORF">LCGC14_0447540</name>
</gene>
<protein>
    <submittedName>
        <fullName evidence="1">Uncharacterized protein</fullName>
    </submittedName>
</protein>
<dbReference type="EMBL" id="LAZR01000439">
    <property type="protein sequence ID" value="KKN68819.1"/>
    <property type="molecule type" value="Genomic_DNA"/>
</dbReference>
<accession>A0A0F9SPE4</accession>
<sequence length="150" mass="18202">MSTTQLIFPWYHRIRHVDLKKIKHPTSLLDFQELSYTERYDSRYFKYLNLSNKKLSTNWLDSWESIFVVGPFIERKQKYNKIPFIVFITEGSIYSQLVVLSRRLELPYYEFGIMPDLYIYPSKLHKYFTMKKDKLWLRTEAVSIRLKKGG</sequence>